<dbReference type="GO" id="GO:0016020">
    <property type="term" value="C:membrane"/>
    <property type="evidence" value="ECO:0007669"/>
    <property type="project" value="UniProtKB-SubCell"/>
</dbReference>
<evidence type="ECO:0000313" key="10">
    <source>
        <dbReference type="Proteomes" id="UP001140453"/>
    </source>
</evidence>
<dbReference type="InterPro" id="IPR052337">
    <property type="entry name" value="SAT4-like"/>
</dbReference>
<feature type="transmembrane region" description="Helical" evidence="7">
    <location>
        <begin position="166"/>
        <end position="188"/>
    </location>
</feature>
<evidence type="ECO:0000313" key="9">
    <source>
        <dbReference type="EMBL" id="KAJ4390957.1"/>
    </source>
</evidence>
<name>A0A9W8YUX7_9PEZI</name>
<feature type="transmembrane region" description="Helical" evidence="7">
    <location>
        <begin position="208"/>
        <end position="229"/>
    </location>
</feature>
<dbReference type="PANTHER" id="PTHR33048:SF143">
    <property type="entry name" value="EXTRACELLULAR MEMBRANE PROTEIN CFEM DOMAIN-CONTAINING PROTEIN-RELATED"/>
    <property type="match status" value="1"/>
</dbReference>
<keyword evidence="10" id="KW-1185">Reference proteome</keyword>
<accession>A0A9W8YUX7</accession>
<evidence type="ECO:0000256" key="3">
    <source>
        <dbReference type="ARBA" id="ARBA00022989"/>
    </source>
</evidence>
<dbReference type="InterPro" id="IPR049326">
    <property type="entry name" value="Rhodopsin_dom_fungi"/>
</dbReference>
<organism evidence="9 10">
    <name type="scientific">Gnomoniopsis smithogilvyi</name>
    <dbReference type="NCBI Taxonomy" id="1191159"/>
    <lineage>
        <taxon>Eukaryota</taxon>
        <taxon>Fungi</taxon>
        <taxon>Dikarya</taxon>
        <taxon>Ascomycota</taxon>
        <taxon>Pezizomycotina</taxon>
        <taxon>Sordariomycetes</taxon>
        <taxon>Sordariomycetidae</taxon>
        <taxon>Diaporthales</taxon>
        <taxon>Gnomoniaceae</taxon>
        <taxon>Gnomoniopsis</taxon>
    </lineage>
</organism>
<evidence type="ECO:0000256" key="2">
    <source>
        <dbReference type="ARBA" id="ARBA00022692"/>
    </source>
</evidence>
<keyword evidence="3 7" id="KW-1133">Transmembrane helix</keyword>
<evidence type="ECO:0000256" key="7">
    <source>
        <dbReference type="SAM" id="Phobius"/>
    </source>
</evidence>
<comment type="caution">
    <text evidence="9">The sequence shown here is derived from an EMBL/GenBank/DDBJ whole genome shotgun (WGS) entry which is preliminary data.</text>
</comment>
<keyword evidence="2 7" id="KW-0812">Transmembrane</keyword>
<feature type="region of interest" description="Disordered" evidence="6">
    <location>
        <begin position="294"/>
        <end position="323"/>
    </location>
</feature>
<evidence type="ECO:0000256" key="6">
    <source>
        <dbReference type="SAM" id="MobiDB-lite"/>
    </source>
</evidence>
<feature type="transmembrane region" description="Helical" evidence="7">
    <location>
        <begin position="85"/>
        <end position="106"/>
    </location>
</feature>
<feature type="domain" description="Rhodopsin" evidence="8">
    <location>
        <begin position="2"/>
        <end position="229"/>
    </location>
</feature>
<keyword evidence="4 7" id="KW-0472">Membrane</keyword>
<dbReference type="EMBL" id="JAPEVB010000003">
    <property type="protein sequence ID" value="KAJ4390957.1"/>
    <property type="molecule type" value="Genomic_DNA"/>
</dbReference>
<feature type="transmembrane region" description="Helical" evidence="7">
    <location>
        <begin position="7"/>
        <end position="29"/>
    </location>
</feature>
<dbReference type="Pfam" id="PF20684">
    <property type="entry name" value="Fung_rhodopsin"/>
    <property type="match status" value="1"/>
</dbReference>
<proteinExistence type="inferred from homology"/>
<feature type="compositionally biased region" description="Basic and acidic residues" evidence="6">
    <location>
        <begin position="307"/>
        <end position="323"/>
    </location>
</feature>
<feature type="transmembrane region" description="Helical" evidence="7">
    <location>
        <begin position="49"/>
        <end position="73"/>
    </location>
</feature>
<evidence type="ECO:0000259" key="8">
    <source>
        <dbReference type="Pfam" id="PF20684"/>
    </source>
</evidence>
<comment type="similarity">
    <text evidence="5">Belongs to the SAT4 family.</text>
</comment>
<dbReference type="OrthoDB" id="2496787at2759"/>
<dbReference type="PANTHER" id="PTHR33048">
    <property type="entry name" value="PTH11-LIKE INTEGRAL MEMBRANE PROTEIN (AFU_ORTHOLOGUE AFUA_5G11245)"/>
    <property type="match status" value="1"/>
</dbReference>
<gene>
    <name evidence="9" type="ORF">N0V93_004556</name>
</gene>
<feature type="transmembrane region" description="Helical" evidence="7">
    <location>
        <begin position="131"/>
        <end position="154"/>
    </location>
</feature>
<reference evidence="9" key="1">
    <citation type="submission" date="2022-10" db="EMBL/GenBank/DDBJ databases">
        <title>Tapping the CABI collections for fungal endophytes: first genome assemblies for Collariella, Neodidymelliopsis, Ascochyta clinopodiicola, Didymella pomorum, Didymosphaeria variabile, Neocosmospora piperis and Neocucurbitaria cava.</title>
        <authorList>
            <person name="Hill R."/>
        </authorList>
    </citation>
    <scope>NUCLEOTIDE SEQUENCE</scope>
    <source>
        <strain evidence="9">IMI 355082</strain>
    </source>
</reference>
<sequence length="323" mass="35904">MLGMDDWFIIGCILVGTTGTIMTSLGTIANGLGKDIWTLTPYQITSFGYWFYHMEWTYFMELFLLKMSLLFFYLRIFPAKGVRMLLWGTIFYNIAWGIAFVLVAIFQCQPISFYWTKWDGVGSGTCLDTNAIGWANGVSSIVLDVWMLAIPMAQLRTLQLHFKKKIGVAIMFCTGTFVTVISVIRLQALAGFASSSNPTWDNLRVSQWSTIEVNVGIICASMPTLRLLLLKIFPALSGTTQAYGGYHSSRSWGDKSAAISGAKSRQYAEVTLGDGARPARPGITYQRSYTVHYQDPESSSQVQLNDLDPKGFEAKSHVSDCSA</sequence>
<evidence type="ECO:0000256" key="5">
    <source>
        <dbReference type="ARBA" id="ARBA00038359"/>
    </source>
</evidence>
<evidence type="ECO:0000256" key="4">
    <source>
        <dbReference type="ARBA" id="ARBA00023136"/>
    </source>
</evidence>
<evidence type="ECO:0000256" key="1">
    <source>
        <dbReference type="ARBA" id="ARBA00004141"/>
    </source>
</evidence>
<comment type="subcellular location">
    <subcellularLocation>
        <location evidence="1">Membrane</location>
        <topology evidence="1">Multi-pass membrane protein</topology>
    </subcellularLocation>
</comment>
<dbReference type="AlphaFoldDB" id="A0A9W8YUX7"/>
<protein>
    <recommendedName>
        <fullName evidence="8">Rhodopsin domain-containing protein</fullName>
    </recommendedName>
</protein>
<feature type="compositionally biased region" description="Polar residues" evidence="6">
    <location>
        <begin position="294"/>
        <end position="304"/>
    </location>
</feature>
<dbReference type="Proteomes" id="UP001140453">
    <property type="component" value="Unassembled WGS sequence"/>
</dbReference>